<dbReference type="Gene3D" id="3.40.50.2020">
    <property type="match status" value="1"/>
</dbReference>
<dbReference type="PANTHER" id="PTHR47505">
    <property type="entry name" value="DNA UTILIZATION PROTEIN YHGH"/>
    <property type="match status" value="1"/>
</dbReference>
<evidence type="ECO:0000313" key="3">
    <source>
        <dbReference type="EMBL" id="OEV03043.1"/>
    </source>
</evidence>
<reference evidence="3 4" key="1">
    <citation type="journal article" date="2016" name="Front. Microbiol.">
        <title>Comparative Genomics Analysis of Streptomyces Species Reveals Their Adaptation to the Marine Environment and Their Diversity at the Genomic Level.</title>
        <authorList>
            <person name="Tian X."/>
            <person name="Zhang Z."/>
            <person name="Yang T."/>
            <person name="Chen M."/>
            <person name="Li J."/>
            <person name="Chen F."/>
            <person name="Yang J."/>
            <person name="Li W."/>
            <person name="Zhang B."/>
            <person name="Zhang Z."/>
            <person name="Wu J."/>
            <person name="Zhang C."/>
            <person name="Long L."/>
            <person name="Xiao J."/>
        </authorList>
    </citation>
    <scope>NUCLEOTIDE SEQUENCE [LARGE SCALE GENOMIC DNA]</scope>
    <source>
        <strain evidence="3 4">SCSIO 02100</strain>
    </source>
</reference>
<dbReference type="SUPFAM" id="SSF53271">
    <property type="entry name" value="PRTase-like"/>
    <property type="match status" value="1"/>
</dbReference>
<evidence type="ECO:0000256" key="2">
    <source>
        <dbReference type="SAM" id="MobiDB-lite"/>
    </source>
</evidence>
<proteinExistence type="inferred from homology"/>
<dbReference type="PATRIC" id="fig|1075402.3.peg.1573"/>
<dbReference type="CDD" id="cd06223">
    <property type="entry name" value="PRTases_typeI"/>
    <property type="match status" value="1"/>
</dbReference>
<comment type="similarity">
    <text evidence="1">Belongs to the ComF/GntX family.</text>
</comment>
<dbReference type="InterPro" id="IPR000836">
    <property type="entry name" value="PRTase_dom"/>
</dbReference>
<sequence length="221" mass="23109">MTRQEPGRVWPSPSPAGLPTVYAAVAYADEARAVLLAHKERGALRLAVPLGGLLVRAIRASGRSVAIPDRGSPLLLVPLPSARRAVARRGHDATRRIARVAAAGLRREGVSARVFPVLRQRRVVEDQSGLSAGQRAWNLRGALEVVPGASGLFRGARVVIVDDLMTTGASLVEAARAVSTVSDGPPAAAVVAARSRRRGSGRSGGRVHETARDGAPVKALE</sequence>
<evidence type="ECO:0000313" key="4">
    <source>
        <dbReference type="Proteomes" id="UP000176101"/>
    </source>
</evidence>
<dbReference type="PANTHER" id="PTHR47505:SF1">
    <property type="entry name" value="DNA UTILIZATION PROTEIN YHGH"/>
    <property type="match status" value="1"/>
</dbReference>
<dbReference type="InterPro" id="IPR029057">
    <property type="entry name" value="PRTase-like"/>
</dbReference>
<protein>
    <submittedName>
        <fullName evidence="3">Uncharacterized protein</fullName>
    </submittedName>
</protein>
<evidence type="ECO:0000256" key="1">
    <source>
        <dbReference type="ARBA" id="ARBA00008007"/>
    </source>
</evidence>
<gene>
    <name evidence="3" type="ORF">AN216_13425</name>
</gene>
<dbReference type="Proteomes" id="UP000176101">
    <property type="component" value="Unassembled WGS sequence"/>
</dbReference>
<keyword evidence="4" id="KW-1185">Reference proteome</keyword>
<organism evidence="3 4">
    <name type="scientific">Streptomyces oceani</name>
    <dbReference type="NCBI Taxonomy" id="1075402"/>
    <lineage>
        <taxon>Bacteria</taxon>
        <taxon>Bacillati</taxon>
        <taxon>Actinomycetota</taxon>
        <taxon>Actinomycetes</taxon>
        <taxon>Kitasatosporales</taxon>
        <taxon>Streptomycetaceae</taxon>
        <taxon>Streptomyces</taxon>
    </lineage>
</organism>
<feature type="region of interest" description="Disordered" evidence="2">
    <location>
        <begin position="193"/>
        <end position="221"/>
    </location>
</feature>
<dbReference type="InterPro" id="IPR051910">
    <property type="entry name" value="ComF/GntX_DNA_util-trans"/>
</dbReference>
<comment type="caution">
    <text evidence="3">The sequence shown here is derived from an EMBL/GenBank/DDBJ whole genome shotgun (WGS) entry which is preliminary data.</text>
</comment>
<name>A0A1E7KGN9_9ACTN</name>
<dbReference type="STRING" id="1075402.AN216_13425"/>
<dbReference type="AlphaFoldDB" id="A0A1E7KGN9"/>
<accession>A0A1E7KGN9</accession>
<dbReference type="EMBL" id="LJGU01000125">
    <property type="protein sequence ID" value="OEV03043.1"/>
    <property type="molecule type" value="Genomic_DNA"/>
</dbReference>